<dbReference type="AlphaFoldDB" id="A0A364N705"/>
<dbReference type="EMBL" id="QGDH01000042">
    <property type="protein sequence ID" value="RAR13017.1"/>
    <property type="molecule type" value="Genomic_DNA"/>
</dbReference>
<organism evidence="3 4">
    <name type="scientific">Stemphylium lycopersici</name>
    <name type="common">Tomato gray leaf spot disease fungus</name>
    <name type="synonym">Thyrospora lycopersici</name>
    <dbReference type="NCBI Taxonomy" id="183478"/>
    <lineage>
        <taxon>Eukaryota</taxon>
        <taxon>Fungi</taxon>
        <taxon>Dikarya</taxon>
        <taxon>Ascomycota</taxon>
        <taxon>Pezizomycotina</taxon>
        <taxon>Dothideomycetes</taxon>
        <taxon>Pleosporomycetidae</taxon>
        <taxon>Pleosporales</taxon>
        <taxon>Pleosporineae</taxon>
        <taxon>Pleosporaceae</taxon>
        <taxon>Stemphylium</taxon>
    </lineage>
</organism>
<feature type="region of interest" description="Disordered" evidence="1">
    <location>
        <begin position="1"/>
        <end position="136"/>
    </location>
</feature>
<feature type="compositionally biased region" description="Polar residues" evidence="1">
    <location>
        <begin position="117"/>
        <end position="127"/>
    </location>
</feature>
<gene>
    <name evidence="3" type="ORF">DDE83_003683</name>
</gene>
<feature type="compositionally biased region" description="Basic and acidic residues" evidence="1">
    <location>
        <begin position="26"/>
        <end position="38"/>
    </location>
</feature>
<feature type="compositionally biased region" description="Basic residues" evidence="1">
    <location>
        <begin position="43"/>
        <end position="70"/>
    </location>
</feature>
<dbReference type="Proteomes" id="UP000249619">
    <property type="component" value="Unassembled WGS sequence"/>
</dbReference>
<name>A0A364N705_STELY</name>
<reference evidence="4" key="1">
    <citation type="submission" date="2018-05" db="EMBL/GenBank/DDBJ databases">
        <title>Draft genome sequence of Stemphylium lycopersici strain CIDEFI 213.</title>
        <authorList>
            <person name="Medina R."/>
            <person name="Franco M.E.E."/>
            <person name="Lucentini C.G."/>
            <person name="Saparrat M.C.N."/>
            <person name="Balatti P.A."/>
        </authorList>
    </citation>
    <scope>NUCLEOTIDE SEQUENCE [LARGE SCALE GENOMIC DNA]</scope>
    <source>
        <strain evidence="4">CIDEFI 213</strain>
    </source>
</reference>
<protein>
    <submittedName>
        <fullName evidence="3">Uncharacterized protein</fullName>
    </submittedName>
</protein>
<keyword evidence="2" id="KW-1133">Transmembrane helix</keyword>
<sequence length="374" mass="42038">MDGSLQFHAGLADARLYRPHLTSSRQESRVTSDPEKKPQSQPHSHKHKSSRHHHDGRHGHHRHSSSRRHAAKEAMQSAIQIQPPTSFGDLLRQARGSRDTSPSHSRRESVAPRQGHGSANANDQNTPGIMIPPRRPLRPADVELEARRVEARERDLRAALQTLSDQSLKTSRRLDDTYYSILEKVSVLRQTIGTLQELSGLTRELHENFESDTTELVEDVTGQVEAFDGFKTQQEQVCGLEERIKAGKERADALTARLDRAKERVDARAKSEAQWQAKNAHRVRIFWGVAGFLATVFFTFILFHPSKPAQNIVIQRKTELDPASRDAILNADIPDIAKEAIIGPSAPTVKPVVKMTDTTSAQEEDERLRAFDEL</sequence>
<comment type="caution">
    <text evidence="3">The sequence shown here is derived from an EMBL/GenBank/DDBJ whole genome shotgun (WGS) entry which is preliminary data.</text>
</comment>
<dbReference type="STRING" id="183478.A0A364N705"/>
<evidence type="ECO:0000256" key="1">
    <source>
        <dbReference type="SAM" id="MobiDB-lite"/>
    </source>
</evidence>
<accession>A0A364N705</accession>
<evidence type="ECO:0000256" key="2">
    <source>
        <dbReference type="SAM" id="Phobius"/>
    </source>
</evidence>
<keyword evidence="2" id="KW-0812">Transmembrane</keyword>
<evidence type="ECO:0000313" key="4">
    <source>
        <dbReference type="Proteomes" id="UP000249619"/>
    </source>
</evidence>
<proteinExistence type="predicted"/>
<keyword evidence="4" id="KW-1185">Reference proteome</keyword>
<evidence type="ECO:0000313" key="3">
    <source>
        <dbReference type="EMBL" id="RAR13017.1"/>
    </source>
</evidence>
<feature type="transmembrane region" description="Helical" evidence="2">
    <location>
        <begin position="285"/>
        <end position="303"/>
    </location>
</feature>
<keyword evidence="2" id="KW-0472">Membrane</keyword>